<dbReference type="EMBL" id="HBUE01327196">
    <property type="protein sequence ID" value="CAG6591447.1"/>
    <property type="molecule type" value="Transcribed_RNA"/>
</dbReference>
<reference evidence="1" key="1">
    <citation type="submission" date="2021-05" db="EMBL/GenBank/DDBJ databases">
        <authorList>
            <person name="Alioto T."/>
            <person name="Alioto T."/>
            <person name="Gomez Garrido J."/>
        </authorList>
    </citation>
    <scope>NUCLEOTIDE SEQUENCE</scope>
</reference>
<dbReference type="AlphaFoldDB" id="A0A8D8HQ02"/>
<proteinExistence type="predicted"/>
<accession>A0A8D8HQ02</accession>
<evidence type="ECO:0000313" key="1">
    <source>
        <dbReference type="EMBL" id="CAG6539415.1"/>
    </source>
</evidence>
<sequence length="145" mass="16242">MSMALKVRSDKQAAKLKGLKQLIDGTDVVVTDHPTLNQVRCVVSCSQAIGMTEEELVNELKDQRVTAVRKFTRLVNGVRQETASMVLTIQGTVKPEFVYFGFQRCEARLYIPAPMMCYNGVRTGVLHQIAARFASVLRYIHLVVV</sequence>
<protein>
    <submittedName>
        <fullName evidence="1">(northern house mosquito) hypothetical protein</fullName>
    </submittedName>
</protein>
<name>A0A8D8HQ02_CULPI</name>
<organism evidence="1">
    <name type="scientific">Culex pipiens</name>
    <name type="common">House mosquito</name>
    <dbReference type="NCBI Taxonomy" id="7175"/>
    <lineage>
        <taxon>Eukaryota</taxon>
        <taxon>Metazoa</taxon>
        <taxon>Ecdysozoa</taxon>
        <taxon>Arthropoda</taxon>
        <taxon>Hexapoda</taxon>
        <taxon>Insecta</taxon>
        <taxon>Pterygota</taxon>
        <taxon>Neoptera</taxon>
        <taxon>Endopterygota</taxon>
        <taxon>Diptera</taxon>
        <taxon>Nematocera</taxon>
        <taxon>Culicoidea</taxon>
        <taxon>Culicidae</taxon>
        <taxon>Culicinae</taxon>
        <taxon>Culicini</taxon>
        <taxon>Culex</taxon>
        <taxon>Culex</taxon>
    </lineage>
</organism>
<dbReference type="EMBL" id="HBUE01220581">
    <property type="protein sequence ID" value="CAG6539415.1"/>
    <property type="molecule type" value="Transcribed_RNA"/>
</dbReference>